<organism evidence="1 2">
    <name type="scientific">Paramicrobacterium humi</name>
    <dbReference type="NCBI Taxonomy" id="640635"/>
    <lineage>
        <taxon>Bacteria</taxon>
        <taxon>Bacillati</taxon>
        <taxon>Actinomycetota</taxon>
        <taxon>Actinomycetes</taxon>
        <taxon>Micrococcales</taxon>
        <taxon>Microbacteriaceae</taxon>
        <taxon>Paramicrobacterium</taxon>
    </lineage>
</organism>
<dbReference type="AlphaFoldDB" id="A0A1H4INM9"/>
<dbReference type="InterPro" id="IPR021527">
    <property type="entry name" value="DUF2795"/>
</dbReference>
<evidence type="ECO:0000313" key="2">
    <source>
        <dbReference type="Proteomes" id="UP000199183"/>
    </source>
</evidence>
<keyword evidence="2" id="KW-1185">Reference proteome</keyword>
<proteinExistence type="predicted"/>
<gene>
    <name evidence="1" type="ORF">SAMN04489806_0092</name>
</gene>
<accession>A0A1H4INM9</accession>
<dbReference type="EMBL" id="FNRY01000001">
    <property type="protein sequence ID" value="SEB35679.1"/>
    <property type="molecule type" value="Genomic_DNA"/>
</dbReference>
<reference evidence="1 2" key="1">
    <citation type="submission" date="2016-10" db="EMBL/GenBank/DDBJ databases">
        <authorList>
            <person name="de Groot N.N."/>
        </authorList>
    </citation>
    <scope>NUCLEOTIDE SEQUENCE [LARGE SCALE GENOMIC DNA]</scope>
    <source>
        <strain evidence="1 2">DSM 21799</strain>
    </source>
</reference>
<dbReference type="STRING" id="640635.SAMN04489806_0092"/>
<evidence type="ECO:0000313" key="1">
    <source>
        <dbReference type="EMBL" id="SEB35679.1"/>
    </source>
</evidence>
<name>A0A1H4INM9_9MICO</name>
<dbReference type="Proteomes" id="UP000199183">
    <property type="component" value="Unassembled WGS sequence"/>
</dbReference>
<dbReference type="OrthoDB" id="6161020at2"/>
<protein>
    <recommendedName>
        <fullName evidence="3">DUF2795 domain-containing protein</fullName>
    </recommendedName>
</protein>
<evidence type="ECO:0008006" key="3">
    <source>
        <dbReference type="Google" id="ProtNLM"/>
    </source>
</evidence>
<dbReference type="Pfam" id="PF11387">
    <property type="entry name" value="DUF2795"/>
    <property type="match status" value="1"/>
</dbReference>
<dbReference type="RefSeq" id="WP_091178776.1">
    <property type="nucleotide sequence ID" value="NZ_FNRY01000001.1"/>
</dbReference>
<sequence>MVDTPSPIDVQKYLGGIDYPASKDEILDRAKESGAGEDILHALQNIPAKDYAKPTDVSAELG</sequence>